<feature type="compositionally biased region" description="Polar residues" evidence="1">
    <location>
        <begin position="24"/>
        <end position="36"/>
    </location>
</feature>
<sequence>MNNRLPPAWSKHLKVQTGPKPKFPQQNLRQENPLSRTQADDALLEQAYQFQQAKRLNEAQELCLRLAGAHA</sequence>
<feature type="region of interest" description="Disordered" evidence="1">
    <location>
        <begin position="1"/>
        <end position="36"/>
    </location>
</feature>
<dbReference type="RefSeq" id="WP_184871228.1">
    <property type="nucleotide sequence ID" value="NZ_JACHEF010000001.1"/>
</dbReference>
<reference evidence="2 3" key="1">
    <citation type="submission" date="2020-08" db="EMBL/GenBank/DDBJ databases">
        <title>Genomic Encyclopedia of Type Strains, Phase IV (KMG-IV): sequencing the most valuable type-strain genomes for metagenomic binning, comparative biology and taxonomic classification.</title>
        <authorList>
            <person name="Goeker M."/>
        </authorList>
    </citation>
    <scope>NUCLEOTIDE SEQUENCE [LARGE SCALE GENOMIC DNA]</scope>
    <source>
        <strain evidence="2 3">DSM 100039</strain>
    </source>
</reference>
<evidence type="ECO:0000313" key="2">
    <source>
        <dbReference type="EMBL" id="MBB6408112.1"/>
    </source>
</evidence>
<protein>
    <submittedName>
        <fullName evidence="2">Uncharacterized protein</fullName>
    </submittedName>
</protein>
<comment type="caution">
    <text evidence="2">The sequence shown here is derived from an EMBL/GenBank/DDBJ whole genome shotgun (WGS) entry which is preliminary data.</text>
</comment>
<evidence type="ECO:0000313" key="3">
    <source>
        <dbReference type="Proteomes" id="UP000556329"/>
    </source>
</evidence>
<dbReference type="Proteomes" id="UP000556329">
    <property type="component" value="Unassembled WGS sequence"/>
</dbReference>
<name>A0A841PCW5_9HYPH</name>
<dbReference type="AlphaFoldDB" id="A0A841PCW5"/>
<evidence type="ECO:0000256" key="1">
    <source>
        <dbReference type="SAM" id="MobiDB-lite"/>
    </source>
</evidence>
<dbReference type="EMBL" id="JACHEF010000001">
    <property type="protein sequence ID" value="MBB6408112.1"/>
    <property type="molecule type" value="Genomic_DNA"/>
</dbReference>
<organism evidence="2 3">
    <name type="scientific">Mesorhizobium sangaii</name>
    <dbReference type="NCBI Taxonomy" id="505389"/>
    <lineage>
        <taxon>Bacteria</taxon>
        <taxon>Pseudomonadati</taxon>
        <taxon>Pseudomonadota</taxon>
        <taxon>Alphaproteobacteria</taxon>
        <taxon>Hyphomicrobiales</taxon>
        <taxon>Phyllobacteriaceae</taxon>
        <taxon>Mesorhizobium</taxon>
    </lineage>
</organism>
<accession>A0A841PCW5</accession>
<gene>
    <name evidence="2" type="ORF">HNQ71_000756</name>
</gene>
<keyword evidence="3" id="KW-1185">Reference proteome</keyword>
<proteinExistence type="predicted"/>